<dbReference type="AlphaFoldDB" id="A0A2W5C570"/>
<dbReference type="FunFam" id="3.40.50.720:FF:000336">
    <property type="entry name" value="Aldehyde reductase"/>
    <property type="match status" value="1"/>
</dbReference>
<organism evidence="4 5">
    <name type="scientific">Sphingomonas sanxanigenens</name>
    <dbReference type="NCBI Taxonomy" id="397260"/>
    <lineage>
        <taxon>Bacteria</taxon>
        <taxon>Pseudomonadati</taxon>
        <taxon>Pseudomonadota</taxon>
        <taxon>Alphaproteobacteria</taxon>
        <taxon>Sphingomonadales</taxon>
        <taxon>Sphingomonadaceae</taxon>
        <taxon>Sphingomonas</taxon>
    </lineage>
</organism>
<dbReference type="GO" id="GO:0016616">
    <property type="term" value="F:oxidoreductase activity, acting on the CH-OH group of donors, NAD or NADP as acceptor"/>
    <property type="evidence" value="ECO:0007669"/>
    <property type="project" value="TreeGrafter"/>
</dbReference>
<dbReference type="Pfam" id="PF01370">
    <property type="entry name" value="Epimerase"/>
    <property type="match status" value="1"/>
</dbReference>
<dbReference type="EMBL" id="QFNN01000063">
    <property type="protein sequence ID" value="PZO89338.1"/>
    <property type="molecule type" value="Genomic_DNA"/>
</dbReference>
<comment type="caution">
    <text evidence="4">The sequence shown here is derived from an EMBL/GenBank/DDBJ whole genome shotgun (WGS) entry which is preliminary data.</text>
</comment>
<dbReference type="Gene3D" id="3.40.50.720">
    <property type="entry name" value="NAD(P)-binding Rossmann-like Domain"/>
    <property type="match status" value="1"/>
</dbReference>
<evidence type="ECO:0000256" key="2">
    <source>
        <dbReference type="ARBA" id="ARBA00023445"/>
    </source>
</evidence>
<proteinExistence type="inferred from homology"/>
<evidence type="ECO:0000256" key="1">
    <source>
        <dbReference type="ARBA" id="ARBA00023002"/>
    </source>
</evidence>
<comment type="similarity">
    <text evidence="2">Belongs to the NAD(P)-dependent epimerase/dehydratase family. Dihydroflavonol-4-reductase subfamily.</text>
</comment>
<protein>
    <submittedName>
        <fullName evidence="4">Epimerase</fullName>
    </submittedName>
</protein>
<dbReference type="PANTHER" id="PTHR10366">
    <property type="entry name" value="NAD DEPENDENT EPIMERASE/DEHYDRATASE"/>
    <property type="match status" value="1"/>
</dbReference>
<evidence type="ECO:0000313" key="5">
    <source>
        <dbReference type="Proteomes" id="UP000249066"/>
    </source>
</evidence>
<dbReference type="SUPFAM" id="SSF51735">
    <property type="entry name" value="NAD(P)-binding Rossmann-fold domains"/>
    <property type="match status" value="1"/>
</dbReference>
<reference evidence="4 5" key="1">
    <citation type="submission" date="2017-08" db="EMBL/GenBank/DDBJ databases">
        <title>Infants hospitalized years apart are colonized by the same room-sourced microbial strains.</title>
        <authorList>
            <person name="Brooks B."/>
            <person name="Olm M.R."/>
            <person name="Firek B.A."/>
            <person name="Baker R."/>
            <person name="Thomas B.C."/>
            <person name="Morowitz M.J."/>
            <person name="Banfield J.F."/>
        </authorList>
    </citation>
    <scope>NUCLEOTIDE SEQUENCE [LARGE SCALE GENOMIC DNA]</scope>
    <source>
        <strain evidence="4">S2_018_000_R2_101</strain>
    </source>
</reference>
<evidence type="ECO:0000313" key="4">
    <source>
        <dbReference type="EMBL" id="PZO89338.1"/>
    </source>
</evidence>
<feature type="domain" description="NAD-dependent epimerase/dehydratase" evidence="3">
    <location>
        <begin position="5"/>
        <end position="238"/>
    </location>
</feature>
<name>A0A2W5C570_9SPHN</name>
<gene>
    <name evidence="4" type="ORF">DI623_10595</name>
</gene>
<dbReference type="InterPro" id="IPR001509">
    <property type="entry name" value="Epimerase_deHydtase"/>
</dbReference>
<dbReference type="InterPro" id="IPR036291">
    <property type="entry name" value="NAD(P)-bd_dom_sf"/>
</dbReference>
<evidence type="ECO:0000259" key="3">
    <source>
        <dbReference type="Pfam" id="PF01370"/>
    </source>
</evidence>
<dbReference type="Proteomes" id="UP000249066">
    <property type="component" value="Unassembled WGS sequence"/>
</dbReference>
<sequence>MAGTVLVTGGSGFIAGYLIRQLVAEGWTVRATVRSLAREADVRRLLAVDDSKLRFFAADLMSDDGWAAAAEGCSHMAHVASPFPATAPRHEDELVVPAREGALRALRTAKAAGVRRVVMTSSVAAIAYGRPRGVYTFTEADWTDLTSPEIYPYVKSKTIAEHAARDWVAAEGGGLEYCTINPAAVLGPVLSSDFAASIELVRRLIEGALPGLPDLGFGIVDVRDVADLHARALAAPDMAGERFIASGPFLRLTDVARILREAMGRDARKVPLRRLPDFVVRIAGRFDPAIRQITTELGKTRNMDASHAREKLGWVARPPEETIVATAQSLIDLGIVRV</sequence>
<dbReference type="PANTHER" id="PTHR10366:SF564">
    <property type="entry name" value="STEROL-4-ALPHA-CARBOXYLATE 3-DEHYDROGENASE, DECARBOXYLATING"/>
    <property type="match status" value="1"/>
</dbReference>
<keyword evidence="1" id="KW-0560">Oxidoreductase</keyword>
<accession>A0A2W5C570</accession>
<dbReference type="CDD" id="cd05227">
    <property type="entry name" value="AR_SDR_e"/>
    <property type="match status" value="1"/>
</dbReference>
<dbReference type="InterPro" id="IPR050425">
    <property type="entry name" value="NAD(P)_dehydrat-like"/>
</dbReference>